<organism evidence="2 3">
    <name type="scientific">Portunus trituberculatus</name>
    <name type="common">Swimming crab</name>
    <name type="synonym">Neptunus trituberculatus</name>
    <dbReference type="NCBI Taxonomy" id="210409"/>
    <lineage>
        <taxon>Eukaryota</taxon>
        <taxon>Metazoa</taxon>
        <taxon>Ecdysozoa</taxon>
        <taxon>Arthropoda</taxon>
        <taxon>Crustacea</taxon>
        <taxon>Multicrustacea</taxon>
        <taxon>Malacostraca</taxon>
        <taxon>Eumalacostraca</taxon>
        <taxon>Eucarida</taxon>
        <taxon>Decapoda</taxon>
        <taxon>Pleocyemata</taxon>
        <taxon>Brachyura</taxon>
        <taxon>Eubrachyura</taxon>
        <taxon>Portunoidea</taxon>
        <taxon>Portunidae</taxon>
        <taxon>Portuninae</taxon>
        <taxon>Portunus</taxon>
    </lineage>
</organism>
<protein>
    <submittedName>
        <fullName evidence="2">Uncharacterized protein</fullName>
    </submittedName>
</protein>
<keyword evidence="3" id="KW-1185">Reference proteome</keyword>
<accession>A0A5B7F6K8</accession>
<feature type="transmembrane region" description="Helical" evidence="1">
    <location>
        <begin position="122"/>
        <end position="140"/>
    </location>
</feature>
<dbReference type="AlphaFoldDB" id="A0A5B7F6K8"/>
<dbReference type="EMBL" id="VSRR010004876">
    <property type="protein sequence ID" value="MPC40966.1"/>
    <property type="molecule type" value="Genomic_DNA"/>
</dbReference>
<evidence type="ECO:0000313" key="2">
    <source>
        <dbReference type="EMBL" id="MPC40966.1"/>
    </source>
</evidence>
<keyword evidence="1" id="KW-0812">Transmembrane</keyword>
<evidence type="ECO:0000313" key="3">
    <source>
        <dbReference type="Proteomes" id="UP000324222"/>
    </source>
</evidence>
<feature type="transmembrane region" description="Helical" evidence="1">
    <location>
        <begin position="65"/>
        <end position="85"/>
    </location>
</feature>
<feature type="transmembrane region" description="Helical" evidence="1">
    <location>
        <begin position="146"/>
        <end position="166"/>
    </location>
</feature>
<feature type="transmembrane region" description="Helical" evidence="1">
    <location>
        <begin position="97"/>
        <end position="115"/>
    </location>
</feature>
<keyword evidence="1" id="KW-1133">Transmembrane helix</keyword>
<name>A0A5B7F6K8_PORTR</name>
<dbReference type="Proteomes" id="UP000324222">
    <property type="component" value="Unassembled WGS sequence"/>
</dbReference>
<gene>
    <name evidence="2" type="ORF">E2C01_034542</name>
</gene>
<feature type="transmembrane region" description="Helical" evidence="1">
    <location>
        <begin position="23"/>
        <end position="44"/>
    </location>
</feature>
<reference evidence="2 3" key="1">
    <citation type="submission" date="2019-05" db="EMBL/GenBank/DDBJ databases">
        <title>Another draft genome of Portunus trituberculatus and its Hox gene families provides insights of decapod evolution.</title>
        <authorList>
            <person name="Jeong J.-H."/>
            <person name="Song I."/>
            <person name="Kim S."/>
            <person name="Choi T."/>
            <person name="Kim D."/>
            <person name="Ryu S."/>
            <person name="Kim W."/>
        </authorList>
    </citation>
    <scope>NUCLEOTIDE SEQUENCE [LARGE SCALE GENOMIC DNA]</scope>
    <source>
        <tissue evidence="2">Muscle</tissue>
    </source>
</reference>
<proteinExistence type="predicted"/>
<evidence type="ECO:0000256" key="1">
    <source>
        <dbReference type="SAM" id="Phobius"/>
    </source>
</evidence>
<keyword evidence="1" id="KW-0472">Membrane</keyword>
<comment type="caution">
    <text evidence="2">The sequence shown here is derived from an EMBL/GenBank/DDBJ whole genome shotgun (WGS) entry which is preliminary data.</text>
</comment>
<sequence length="181" mass="19959">MVWWVRGPGLLGWLGVVGPEGDGGGGGTCVCVYIHVCLFTYLYYTGFKRDSYVLSPRLHLSNFSLKLCTLCAVITSSLSAFYFSTVLCGKLYFPKSFTHYLILIFTCPLVLLSSVTNTRSSLSIFSMPFTISYIVIRSPLPFPSAFLHMLILSSFSVCVFHGCLPVTQSAFSITERANNGE</sequence>